<dbReference type="InterPro" id="IPR054788">
    <property type="entry name" value="MSC_0620_UU052-like"/>
</dbReference>
<name>D4XVL9_9BACT</name>
<feature type="compositionally biased region" description="Basic and acidic residues" evidence="1">
    <location>
        <begin position="701"/>
        <end position="715"/>
    </location>
</feature>
<evidence type="ECO:0000256" key="2">
    <source>
        <dbReference type="SAM" id="Phobius"/>
    </source>
</evidence>
<sequence length="860" mass="97216">MKKKNKILLLGTFSALSITSASVVAASLNSKETKTVTNSFIESATFLHSEANGANDNGATPAPASPATPAPANGATTVPDPNAPKPKPEPVLAVDFKDFEGEMNRVLKEEMKKILDAAKVMIETRISELSKDGVYPTEEKFALTLYAKAVKDYYDTVFSKLTSYDELYKAGFRMVFPKMYAKSEKYILGTVKYNGQEFDPIGMGQADPYDYKFLEKDTPEFKDKDGKPIKNEVKTDEKAKFEVNSTSKAEYVKLVTNYFQSFGKQLEGIFFEKTDSPVYGKDFKISFDKIDKSIGLYNIKPENYNDWNAYISEKVKVRFTEFDLRENEAYHQEQQQQNQPVIPPQPVDFLPDTTEKAKPVNPNIENIPPLEPLLNPELTSSDFNGGYEGVIGSWNSDPNLVATKSKKWFWFQNPINIRYEYTVTNLAISEGKHIATVEISDKANLNSKRFYNIIVNFKKYTQSQAKARYTMYETFRGIFKSIYDAFKLDEKIDYNTVPDQHLRLDLFNAVFLAIKSFELKEFTDAYNKLAATVGNADRYRAAVADPTRQKDELDKYNNYLKENTTALISRFLEARGIRTGKEIATDNPRTFWEFLSKSLEFAINGEPFKLDSGEYRTLKLRQHLEDPIWKPKFKKFFEEVNATDIDLSKTFLALQKDALNLRKMSTEFFVSLEDRIAKIKTVYDGFYNHAAIFKLIGEKEKNDSNNKPAEGDKPEAPAANNKPAENTNPAPTTTNNEANNVVSNDKEADKEKENAANPNNKPSDDKKKESEFDTKLKSVLTELRTRQANLSKNDNSSNAFYAVFALITAIFGSILAFAVLFTSKVRKIKISKSIIAVASVVSIITLVAFISILLLMIGVI</sequence>
<feature type="compositionally biased region" description="Basic and acidic residues" evidence="1">
    <location>
        <begin position="744"/>
        <end position="754"/>
    </location>
</feature>
<accession>D4XVL9</accession>
<keyword evidence="2" id="KW-0472">Membrane</keyword>
<feature type="compositionally biased region" description="Low complexity" evidence="1">
    <location>
        <begin position="70"/>
        <end position="80"/>
    </location>
</feature>
<dbReference type="OrthoDB" id="396713at2"/>
<feature type="compositionally biased region" description="Basic and acidic residues" evidence="1">
    <location>
        <begin position="762"/>
        <end position="771"/>
    </location>
</feature>
<feature type="transmembrane region" description="Helical" evidence="2">
    <location>
        <begin position="834"/>
        <end position="857"/>
    </location>
</feature>
<feature type="chain" id="PRO_5003067165" evidence="3">
    <location>
        <begin position="26"/>
        <end position="860"/>
    </location>
</feature>
<keyword evidence="3" id="KW-0732">Signal</keyword>
<feature type="region of interest" description="Disordered" evidence="1">
    <location>
        <begin position="51"/>
        <end position="90"/>
    </location>
</feature>
<proteinExistence type="predicted"/>
<evidence type="ECO:0000313" key="5">
    <source>
        <dbReference type="Proteomes" id="UP000004757"/>
    </source>
</evidence>
<dbReference type="RefSeq" id="WP_005683376.1">
    <property type="nucleotide sequence ID" value="NZ_ADNC01000007.1"/>
</dbReference>
<dbReference type="AlphaFoldDB" id="D4XVL9"/>
<dbReference type="EMBL" id="ADNC01000007">
    <property type="protein sequence ID" value="EFF41671.1"/>
    <property type="molecule type" value="Genomic_DNA"/>
</dbReference>
<dbReference type="STRING" id="747682.MALL_0560"/>
<feature type="compositionally biased region" description="Low complexity" evidence="1">
    <location>
        <begin position="716"/>
        <end position="740"/>
    </location>
</feature>
<feature type="signal peptide" evidence="3">
    <location>
        <begin position="1"/>
        <end position="25"/>
    </location>
</feature>
<organism evidence="4 5">
    <name type="scientific">Mycoplasmopsis alligatoris A21JP2</name>
    <dbReference type="NCBI Taxonomy" id="747682"/>
    <lineage>
        <taxon>Bacteria</taxon>
        <taxon>Bacillati</taxon>
        <taxon>Mycoplasmatota</taxon>
        <taxon>Mycoplasmoidales</taxon>
        <taxon>Metamycoplasmataceae</taxon>
        <taxon>Mycoplasmopsis</taxon>
    </lineage>
</organism>
<feature type="region of interest" description="Disordered" evidence="1">
    <location>
        <begin position="701"/>
        <end position="771"/>
    </location>
</feature>
<protein>
    <submittedName>
        <fullName evidence="4">Uncharacterized protein</fullName>
    </submittedName>
</protein>
<keyword evidence="2" id="KW-1133">Transmembrane helix</keyword>
<evidence type="ECO:0000256" key="1">
    <source>
        <dbReference type="SAM" id="MobiDB-lite"/>
    </source>
</evidence>
<reference evidence="4 5" key="1">
    <citation type="submission" date="2010-03" db="EMBL/GenBank/DDBJ databases">
        <authorList>
            <person name="Glass J.I."/>
            <person name="Benders G.A."/>
            <person name="Durkin A.S."/>
            <person name="Farmerie W.G."/>
            <person name="Hlavinka K."/>
            <person name="Hostetler J."/>
            <person name="Jackson J."/>
            <person name="May M.A."/>
            <person name="Miller R.H."/>
            <person name="Paralanov V."/>
            <person name="Radune D."/>
            <person name="Szczypinski B."/>
            <person name="Brown D.R."/>
        </authorList>
    </citation>
    <scope>NUCLEOTIDE SEQUENCE [LARGE SCALE GENOMIC DNA]</scope>
    <source>
        <strain evidence="4 5">A21JP2</strain>
    </source>
</reference>
<evidence type="ECO:0000256" key="3">
    <source>
        <dbReference type="SAM" id="SignalP"/>
    </source>
</evidence>
<feature type="transmembrane region" description="Helical" evidence="2">
    <location>
        <begin position="799"/>
        <end position="822"/>
    </location>
</feature>
<dbReference type="NCBIfam" id="NF045829">
    <property type="entry name" value="UU052_fam"/>
    <property type="match status" value="1"/>
</dbReference>
<gene>
    <name evidence="4" type="ORF">MALL_0560</name>
</gene>
<keyword evidence="5" id="KW-1185">Reference proteome</keyword>
<evidence type="ECO:0000313" key="4">
    <source>
        <dbReference type="EMBL" id="EFF41671.1"/>
    </source>
</evidence>
<comment type="caution">
    <text evidence="4">The sequence shown here is derived from an EMBL/GenBank/DDBJ whole genome shotgun (WGS) entry which is preliminary data.</text>
</comment>
<keyword evidence="2" id="KW-0812">Transmembrane</keyword>
<dbReference type="eggNOG" id="ENOG5033T9M">
    <property type="taxonomic scope" value="Bacteria"/>
</dbReference>
<dbReference type="Proteomes" id="UP000004757">
    <property type="component" value="Unassembled WGS sequence"/>
</dbReference>